<gene>
    <name evidence="4" type="primary">araD</name>
    <name evidence="4" type="ORF">EHYA_00511</name>
</gene>
<comment type="caution">
    <text evidence="4">The sequence shown here is derived from an EMBL/GenBank/DDBJ whole genome shotgun (WGS) entry which is preliminary data.</text>
</comment>
<protein>
    <submittedName>
        <fullName evidence="4">L-ribulose-5-phosphate 4-epimerase</fullName>
    </submittedName>
</protein>
<dbReference type="SUPFAM" id="SSF53639">
    <property type="entry name" value="AraD/HMP-PK domain-like"/>
    <property type="match status" value="1"/>
</dbReference>
<dbReference type="GO" id="GO:0016832">
    <property type="term" value="F:aldehyde-lyase activity"/>
    <property type="evidence" value="ECO:0007669"/>
    <property type="project" value="TreeGrafter"/>
</dbReference>
<dbReference type="OrthoDB" id="3729465at2"/>
<dbReference type="SMART" id="SM01007">
    <property type="entry name" value="Aldolase_II"/>
    <property type="match status" value="1"/>
</dbReference>
<name>A0A401YE27_9ACTN</name>
<sequence length="210" mass="22637">MTAEHILAALVDAGRQCVDSGLVLASGGNLSARLPGTDTFAVTAAGSRLDRLTERDFAIVRLDGEPRAGTDAATPSSEWRLHRHTYLARPDVEAVVHVHPEYAVLVDAMGERIRQLTLDHVAYAPVITRVPFHPNGSLELAEATAAATRHSDCVVLAHHGCSTVGTSPQDALRKAQNLESAARYTYRLLTLGNHTTEFPQPARTSATQHH</sequence>
<evidence type="ECO:0000259" key="3">
    <source>
        <dbReference type="SMART" id="SM01007"/>
    </source>
</evidence>
<evidence type="ECO:0000256" key="1">
    <source>
        <dbReference type="ARBA" id="ARBA00022723"/>
    </source>
</evidence>
<feature type="domain" description="Class II aldolase/adducin N-terminal" evidence="3">
    <location>
        <begin position="8"/>
        <end position="186"/>
    </location>
</feature>
<dbReference type="InterPro" id="IPR036409">
    <property type="entry name" value="Aldolase_II/adducin_N_sf"/>
</dbReference>
<dbReference type="GO" id="GO:0046872">
    <property type="term" value="F:metal ion binding"/>
    <property type="evidence" value="ECO:0007669"/>
    <property type="project" value="UniProtKB-KW"/>
</dbReference>
<evidence type="ECO:0000313" key="5">
    <source>
        <dbReference type="Proteomes" id="UP000286931"/>
    </source>
</evidence>
<dbReference type="Pfam" id="PF00596">
    <property type="entry name" value="Aldolase_II"/>
    <property type="match status" value="1"/>
</dbReference>
<dbReference type="InterPro" id="IPR001303">
    <property type="entry name" value="Aldolase_II/adducin_N"/>
</dbReference>
<dbReference type="PANTHER" id="PTHR22789:SF0">
    <property type="entry name" value="3-OXO-TETRONATE 4-PHOSPHATE DECARBOXYLASE-RELATED"/>
    <property type="match status" value="1"/>
</dbReference>
<evidence type="ECO:0000313" key="4">
    <source>
        <dbReference type="EMBL" id="GCD92869.1"/>
    </source>
</evidence>
<dbReference type="PANTHER" id="PTHR22789">
    <property type="entry name" value="FUCULOSE PHOSPHATE ALDOLASE"/>
    <property type="match status" value="1"/>
</dbReference>
<organism evidence="4 5">
    <name type="scientific">Embleya hyalina</name>
    <dbReference type="NCBI Taxonomy" id="516124"/>
    <lineage>
        <taxon>Bacteria</taxon>
        <taxon>Bacillati</taxon>
        <taxon>Actinomycetota</taxon>
        <taxon>Actinomycetes</taxon>
        <taxon>Kitasatosporales</taxon>
        <taxon>Streptomycetaceae</taxon>
        <taxon>Embleya</taxon>
    </lineage>
</organism>
<dbReference type="Gene3D" id="3.40.225.10">
    <property type="entry name" value="Class II aldolase/adducin N-terminal domain"/>
    <property type="match status" value="1"/>
</dbReference>
<dbReference type="AlphaFoldDB" id="A0A401YE27"/>
<reference evidence="4 5" key="1">
    <citation type="submission" date="2018-12" db="EMBL/GenBank/DDBJ databases">
        <title>Draft genome sequence of Embleya hyalina NBRC 13850T.</title>
        <authorList>
            <person name="Komaki H."/>
            <person name="Hosoyama A."/>
            <person name="Kimura A."/>
            <person name="Ichikawa N."/>
            <person name="Tamura T."/>
        </authorList>
    </citation>
    <scope>NUCLEOTIDE SEQUENCE [LARGE SCALE GENOMIC DNA]</scope>
    <source>
        <strain evidence="4 5">NBRC 13850</strain>
    </source>
</reference>
<dbReference type="InterPro" id="IPR050197">
    <property type="entry name" value="Aldolase_class_II_sugar_metab"/>
</dbReference>
<dbReference type="Proteomes" id="UP000286931">
    <property type="component" value="Unassembled WGS sequence"/>
</dbReference>
<dbReference type="GO" id="GO:0005829">
    <property type="term" value="C:cytosol"/>
    <property type="evidence" value="ECO:0007669"/>
    <property type="project" value="TreeGrafter"/>
</dbReference>
<dbReference type="EMBL" id="BIFH01000013">
    <property type="protein sequence ID" value="GCD92869.1"/>
    <property type="molecule type" value="Genomic_DNA"/>
</dbReference>
<proteinExistence type="predicted"/>
<evidence type="ECO:0000256" key="2">
    <source>
        <dbReference type="ARBA" id="ARBA00023239"/>
    </source>
</evidence>
<accession>A0A401YE27</accession>
<keyword evidence="2" id="KW-0456">Lyase</keyword>
<dbReference type="GO" id="GO:0019323">
    <property type="term" value="P:pentose catabolic process"/>
    <property type="evidence" value="ECO:0007669"/>
    <property type="project" value="TreeGrafter"/>
</dbReference>
<keyword evidence="1" id="KW-0479">Metal-binding</keyword>
<dbReference type="RefSeq" id="WP_126635179.1">
    <property type="nucleotide sequence ID" value="NZ_BIFH01000013.1"/>
</dbReference>
<keyword evidence="5" id="KW-1185">Reference proteome</keyword>